<reference evidence="3" key="1">
    <citation type="journal article" date="2018" name="Nat. Plants">
        <title>Whole-genome landscape of Medicago truncatula symbiotic genes.</title>
        <authorList>
            <person name="Pecrix Y."/>
            <person name="Staton S.E."/>
            <person name="Sallet E."/>
            <person name="Lelandais-Briere C."/>
            <person name="Moreau S."/>
            <person name="Carrere S."/>
            <person name="Blein T."/>
            <person name="Jardinaud M.F."/>
            <person name="Latrasse D."/>
            <person name="Zouine M."/>
            <person name="Zahm M."/>
            <person name="Kreplak J."/>
            <person name="Mayjonade B."/>
            <person name="Satge C."/>
            <person name="Perez M."/>
            <person name="Cauet S."/>
            <person name="Marande W."/>
            <person name="Chantry-Darmon C."/>
            <person name="Lopez-Roques C."/>
            <person name="Bouchez O."/>
            <person name="Berard A."/>
            <person name="Debelle F."/>
            <person name="Munos S."/>
            <person name="Bendahmane A."/>
            <person name="Berges H."/>
            <person name="Niebel A."/>
            <person name="Buitink J."/>
            <person name="Frugier F."/>
            <person name="Benhamed M."/>
            <person name="Crespi M."/>
            <person name="Gouzy J."/>
            <person name="Gamas P."/>
        </authorList>
    </citation>
    <scope>NUCLEOTIDE SEQUENCE [LARGE SCALE GENOMIC DNA]</scope>
    <source>
        <strain evidence="3">cv. Jemalong A17</strain>
    </source>
</reference>
<organism evidence="2 3">
    <name type="scientific">Medicago truncatula</name>
    <name type="common">Barrel medic</name>
    <name type="synonym">Medicago tribuloides</name>
    <dbReference type="NCBI Taxonomy" id="3880"/>
    <lineage>
        <taxon>Eukaryota</taxon>
        <taxon>Viridiplantae</taxon>
        <taxon>Streptophyta</taxon>
        <taxon>Embryophyta</taxon>
        <taxon>Tracheophyta</taxon>
        <taxon>Spermatophyta</taxon>
        <taxon>Magnoliopsida</taxon>
        <taxon>eudicotyledons</taxon>
        <taxon>Gunneridae</taxon>
        <taxon>Pentapetalae</taxon>
        <taxon>rosids</taxon>
        <taxon>fabids</taxon>
        <taxon>Fabales</taxon>
        <taxon>Fabaceae</taxon>
        <taxon>Papilionoideae</taxon>
        <taxon>50 kb inversion clade</taxon>
        <taxon>NPAAA clade</taxon>
        <taxon>Hologalegina</taxon>
        <taxon>IRL clade</taxon>
        <taxon>Trifolieae</taxon>
        <taxon>Medicago</taxon>
    </lineage>
</organism>
<keyword evidence="1" id="KW-0812">Transmembrane</keyword>
<evidence type="ECO:0000313" key="3">
    <source>
        <dbReference type="Proteomes" id="UP000265566"/>
    </source>
</evidence>
<protein>
    <recommendedName>
        <fullName evidence="4">Transmembrane protein</fullName>
    </recommendedName>
</protein>
<feature type="transmembrane region" description="Helical" evidence="1">
    <location>
        <begin position="20"/>
        <end position="39"/>
    </location>
</feature>
<dbReference type="Proteomes" id="UP000265566">
    <property type="component" value="Chromosome 3"/>
</dbReference>
<keyword evidence="1" id="KW-0472">Membrane</keyword>
<sequence length="50" mass="5786">MVLVPANMPRFGFSPCKNFLLFLVPANMSHFGFGPWLHFCDNLHMCHMMT</sequence>
<evidence type="ECO:0008006" key="4">
    <source>
        <dbReference type="Google" id="ProtNLM"/>
    </source>
</evidence>
<proteinExistence type="predicted"/>
<dbReference type="Gramene" id="rna16267">
    <property type="protein sequence ID" value="RHN67994.1"/>
    <property type="gene ID" value="gene16267"/>
</dbReference>
<gene>
    <name evidence="2" type="ORF">MtrunA17_Chr3g0108891</name>
</gene>
<accession>A0A396IUE5</accession>
<dbReference type="AlphaFoldDB" id="A0A396IUE5"/>
<evidence type="ECO:0000256" key="1">
    <source>
        <dbReference type="SAM" id="Phobius"/>
    </source>
</evidence>
<name>A0A396IUE5_MEDTR</name>
<keyword evidence="1" id="KW-1133">Transmembrane helix</keyword>
<evidence type="ECO:0000313" key="2">
    <source>
        <dbReference type="EMBL" id="RHN67994.1"/>
    </source>
</evidence>
<dbReference type="EMBL" id="PSQE01000003">
    <property type="protein sequence ID" value="RHN67994.1"/>
    <property type="molecule type" value="Genomic_DNA"/>
</dbReference>
<comment type="caution">
    <text evidence="2">The sequence shown here is derived from an EMBL/GenBank/DDBJ whole genome shotgun (WGS) entry which is preliminary data.</text>
</comment>